<dbReference type="Proteomes" id="UP001529369">
    <property type="component" value="Unassembled WGS sequence"/>
</dbReference>
<feature type="non-terminal residue" evidence="1">
    <location>
        <position position="1"/>
    </location>
</feature>
<gene>
    <name evidence="1" type="ORF">QWZ14_30130</name>
</gene>
<organism evidence="1 2">
    <name type="scientific">Paeniroseomonas aquatica</name>
    <dbReference type="NCBI Taxonomy" id="373043"/>
    <lineage>
        <taxon>Bacteria</taxon>
        <taxon>Pseudomonadati</taxon>
        <taxon>Pseudomonadota</taxon>
        <taxon>Alphaproteobacteria</taxon>
        <taxon>Acetobacterales</taxon>
        <taxon>Acetobacteraceae</taxon>
        <taxon>Paeniroseomonas</taxon>
    </lineage>
</organism>
<protein>
    <submittedName>
        <fullName evidence="1">Uncharacterized protein</fullName>
    </submittedName>
</protein>
<name>A0ABT8AFW8_9PROT</name>
<comment type="caution">
    <text evidence="1">The sequence shown here is derived from an EMBL/GenBank/DDBJ whole genome shotgun (WGS) entry which is preliminary data.</text>
</comment>
<proteinExistence type="predicted"/>
<evidence type="ECO:0000313" key="2">
    <source>
        <dbReference type="Proteomes" id="UP001529369"/>
    </source>
</evidence>
<sequence length="775" mass="83375">GADWRAPGRRAVAQAAAGIGKSTLVAACITTRQADLGNVGFLTDSTKNAEAIAAKIPGAVVVRGRGKPDPNRTDGAAMCLRPVAAERVAQAGLPVGQMLCNDGNGKFCPFFSECGWQEQKRRNLSGEITVFVGSHNYGTHHGPMPALDAVVIDENCVKPLIGHIEFGFDRLLPTETAGYRGGNFGAAMGYRDTMAKVCNALRDPAGALAGLRSQGIADAAGLGAAVAYLTAVEEGEFTGDIAPDMSDELVIEQLDRHERSEIGLILKLLTALQEEIGIPRDQAHGVAYHPNKPVRINGKTEFQNRVSVHYRKTLSFAKDVPVLLLDASGDESVYRQLFGARLEIMQSVKCDRNMQVVQVRDVTMPKSTLLGADRYGNALSDKSASKAAQLRGELTNAANALAQKHGPFFTASYKKVVEEMRPALSDAVLTGHFGNLRGSNEFENCTAGMIVGRHQVPVEVVEADARALWSDDPEPLNLPGRYIKATRGIRMRDGSGEPVEVDIHPDPRVQRVLELYRERESEQGGDRLRAIHNPEAKLLYVVCNLPLDMTVDRVITKAQFMHEATGAIDNGKVGKARRLNTSRLVEAFRLTGGLLPTNRRELWRLAQDKTSVINGLWDSEKAVRNDLDGISLQDLIGQCRLTDISIAETAQLAIETITYRHAGPGPASVALVAIPGKAGRAALERLLGKPVTSYVSDAPAPEPVPAVAVVVDKLLPWQMPATRPAAPAVSVVIPGVTFTVVSRMQFAPVPVSATVGPEMFTDHQNNTRIGKGAAL</sequence>
<reference evidence="2" key="1">
    <citation type="journal article" date="2019" name="Int. J. Syst. Evol. Microbiol.">
        <title>The Global Catalogue of Microorganisms (GCM) 10K type strain sequencing project: providing services to taxonomists for standard genome sequencing and annotation.</title>
        <authorList>
            <consortium name="The Broad Institute Genomics Platform"/>
            <consortium name="The Broad Institute Genome Sequencing Center for Infectious Disease"/>
            <person name="Wu L."/>
            <person name="Ma J."/>
        </authorList>
    </citation>
    <scope>NUCLEOTIDE SEQUENCE [LARGE SCALE GENOMIC DNA]</scope>
    <source>
        <strain evidence="2">CECT 7131</strain>
    </source>
</reference>
<keyword evidence="2" id="KW-1185">Reference proteome</keyword>
<dbReference type="EMBL" id="JAUFPN010000299">
    <property type="protein sequence ID" value="MDN3568654.1"/>
    <property type="molecule type" value="Genomic_DNA"/>
</dbReference>
<accession>A0ABT8AFW8</accession>
<dbReference type="RefSeq" id="WP_290320762.1">
    <property type="nucleotide sequence ID" value="NZ_JAUFPN010000299.1"/>
</dbReference>
<evidence type="ECO:0000313" key="1">
    <source>
        <dbReference type="EMBL" id="MDN3568654.1"/>
    </source>
</evidence>